<keyword evidence="1" id="KW-1133">Transmembrane helix</keyword>
<reference evidence="2 3" key="1">
    <citation type="journal article" date="2020" name="IScience">
        <title>Genome Sequencing of the Endangered Kingdonia uniflora (Circaeasteraceae, Ranunculales) Reveals Potential Mechanisms of Evolutionary Specialization.</title>
        <authorList>
            <person name="Sun Y."/>
            <person name="Deng T."/>
            <person name="Zhang A."/>
            <person name="Moore M.J."/>
            <person name="Landis J.B."/>
            <person name="Lin N."/>
            <person name="Zhang H."/>
            <person name="Zhang X."/>
            <person name="Huang J."/>
            <person name="Zhang X."/>
            <person name="Sun H."/>
            <person name="Wang H."/>
        </authorList>
    </citation>
    <scope>NUCLEOTIDE SEQUENCE [LARGE SCALE GENOMIC DNA]</scope>
    <source>
        <strain evidence="2">TB1705</strain>
        <tissue evidence="2">Leaf</tissue>
    </source>
</reference>
<dbReference type="EMBL" id="JACGCM010001948">
    <property type="protein sequence ID" value="KAF6147144.1"/>
    <property type="molecule type" value="Genomic_DNA"/>
</dbReference>
<name>A0A7J7LX66_9MAGN</name>
<feature type="transmembrane region" description="Helical" evidence="1">
    <location>
        <begin position="247"/>
        <end position="269"/>
    </location>
</feature>
<keyword evidence="3" id="KW-1185">Reference proteome</keyword>
<protein>
    <submittedName>
        <fullName evidence="2">Uncharacterized protein</fullName>
    </submittedName>
</protein>
<feature type="transmembrane region" description="Helical" evidence="1">
    <location>
        <begin position="326"/>
        <end position="345"/>
    </location>
</feature>
<comment type="caution">
    <text evidence="2">The sequence shown here is derived from an EMBL/GenBank/DDBJ whole genome shotgun (WGS) entry which is preliminary data.</text>
</comment>
<feature type="transmembrane region" description="Helical" evidence="1">
    <location>
        <begin position="295"/>
        <end position="314"/>
    </location>
</feature>
<feature type="transmembrane region" description="Helical" evidence="1">
    <location>
        <begin position="103"/>
        <end position="125"/>
    </location>
</feature>
<keyword evidence="1" id="KW-0472">Membrane</keyword>
<feature type="transmembrane region" description="Helical" evidence="1">
    <location>
        <begin position="210"/>
        <end position="227"/>
    </location>
</feature>
<evidence type="ECO:0000256" key="1">
    <source>
        <dbReference type="SAM" id="Phobius"/>
    </source>
</evidence>
<proteinExistence type="predicted"/>
<organism evidence="2 3">
    <name type="scientific">Kingdonia uniflora</name>
    <dbReference type="NCBI Taxonomy" id="39325"/>
    <lineage>
        <taxon>Eukaryota</taxon>
        <taxon>Viridiplantae</taxon>
        <taxon>Streptophyta</taxon>
        <taxon>Embryophyta</taxon>
        <taxon>Tracheophyta</taxon>
        <taxon>Spermatophyta</taxon>
        <taxon>Magnoliopsida</taxon>
        <taxon>Ranunculales</taxon>
        <taxon>Circaeasteraceae</taxon>
        <taxon>Kingdonia</taxon>
    </lineage>
</organism>
<dbReference type="PANTHER" id="PTHR36367:SF2">
    <property type="entry name" value="TRANSMEMBRANE PROTEIN"/>
    <property type="match status" value="1"/>
</dbReference>
<gene>
    <name evidence="2" type="ORF">GIB67_036863</name>
</gene>
<dbReference type="AlphaFoldDB" id="A0A7J7LX66"/>
<keyword evidence="1" id="KW-0812">Transmembrane</keyword>
<sequence length="353" mass="39681">MKISGLVCTNTPFLTLTPSPSPRRPPAIVRNGGVFGRQRRRCNAVQKLKTTTSSVKREDDDKKKIVQLVLWVTEGVYIVWLFVLPYAPGDPAWAITSHTIKSLLGLSLNFFFILPISNSGLSLFFGQHPLEGQKHSRMASFNRRGLSEESSWDSCDGSSGPSPCFGRIIQFCNWMDCHVCSFVIHRSQEKQIQGITRRFMGVSDAPHKRFFVPVLAFLIPYMAIRLNKADPEDTPRKRSKLGNVMTHGAPIVGLICGATCLMSILWALYGRADGNFGTVIDRWEYLMSYLGSERLAYAFIWDIVLYTVFQPWLIGDNLENVQESKVALVSNLRFIPVVGLIAYVLSLSIEKEL</sequence>
<evidence type="ECO:0000313" key="2">
    <source>
        <dbReference type="EMBL" id="KAF6147144.1"/>
    </source>
</evidence>
<dbReference type="PANTHER" id="PTHR36367">
    <property type="entry name" value="TRANSMEMBRANE PROTEIN"/>
    <property type="match status" value="1"/>
</dbReference>
<dbReference type="Proteomes" id="UP000541444">
    <property type="component" value="Unassembled WGS sequence"/>
</dbReference>
<accession>A0A7J7LX66</accession>
<dbReference type="OrthoDB" id="1925356at2759"/>
<evidence type="ECO:0000313" key="3">
    <source>
        <dbReference type="Proteomes" id="UP000541444"/>
    </source>
</evidence>
<feature type="transmembrane region" description="Helical" evidence="1">
    <location>
        <begin position="65"/>
        <end position="83"/>
    </location>
</feature>